<dbReference type="AlphaFoldDB" id="A0A1C0U2L6"/>
<dbReference type="Proteomes" id="UP000093476">
    <property type="component" value="Unassembled WGS sequence"/>
</dbReference>
<evidence type="ECO:0000313" key="2">
    <source>
        <dbReference type="Proteomes" id="UP000093476"/>
    </source>
</evidence>
<reference evidence="1 2" key="1">
    <citation type="submission" date="2015-12" db="EMBL/GenBank/DDBJ databases">
        <title>Genome comparisons provide insights into the role of secondary metabolites in the pathogenic phase of the Photorhabdus life cycle.</title>
        <authorList>
            <person name="Tobias N.J."/>
            <person name="Mishra B."/>
            <person name="Gupta D.K."/>
            <person name="Thines M."/>
            <person name="Stinear T.P."/>
            <person name="Bode H.B."/>
        </authorList>
    </citation>
    <scope>NUCLEOTIDE SEQUENCE [LARGE SCALE GENOMIC DNA]</scope>
    <source>
        <strain evidence="1 2">PB68.1</strain>
    </source>
</reference>
<comment type="caution">
    <text evidence="1">The sequence shown here is derived from an EMBL/GenBank/DDBJ whole genome shotgun (WGS) entry which is preliminary data.</text>
</comment>
<protein>
    <submittedName>
        <fullName evidence="1">Uncharacterized protein</fullName>
    </submittedName>
</protein>
<name>A0A1C0U2L6_9GAMM</name>
<gene>
    <name evidence="1" type="ORF">Ppb6_02671</name>
</gene>
<sequence>MINRSNTIRLVMPQWQGGNNPAYRFGAKMLNWLVPETDAPVIHVPAREPAGPLLLENGIKNKVNFFNHL</sequence>
<proteinExistence type="predicted"/>
<dbReference type="EMBL" id="LOMY01000092">
    <property type="protein sequence ID" value="OCQ52164.1"/>
    <property type="molecule type" value="Genomic_DNA"/>
</dbReference>
<keyword evidence="2" id="KW-1185">Reference proteome</keyword>
<dbReference type="STRING" id="286156.Ppb6_02671"/>
<organism evidence="1 2">
    <name type="scientific">Photorhabdus australis subsp. thailandensis</name>
    <dbReference type="NCBI Taxonomy" id="2805096"/>
    <lineage>
        <taxon>Bacteria</taxon>
        <taxon>Pseudomonadati</taxon>
        <taxon>Pseudomonadota</taxon>
        <taxon>Gammaproteobacteria</taxon>
        <taxon>Enterobacterales</taxon>
        <taxon>Morganellaceae</taxon>
        <taxon>Photorhabdus</taxon>
    </lineage>
</organism>
<dbReference type="PATRIC" id="fig|286156.4.peg.3021"/>
<accession>A0A1C0U2L6</accession>
<evidence type="ECO:0000313" key="1">
    <source>
        <dbReference type="EMBL" id="OCQ52164.1"/>
    </source>
</evidence>
<dbReference type="RefSeq" id="WP_065823576.1">
    <property type="nucleotide sequence ID" value="NZ_CAWMQZ010000092.1"/>
</dbReference>